<proteinExistence type="predicted"/>
<dbReference type="AlphaFoldDB" id="A0A7T7L1Z7"/>
<dbReference type="EMBL" id="CP066831">
    <property type="protein sequence ID" value="QQM44979.1"/>
    <property type="molecule type" value="Genomic_DNA"/>
</dbReference>
<dbReference type="RefSeq" id="WP_200399790.1">
    <property type="nucleotide sequence ID" value="NZ_CP066831.1"/>
</dbReference>
<dbReference type="KEGG" id="slf:JEQ17_39980"/>
<feature type="compositionally biased region" description="Acidic residues" evidence="1">
    <location>
        <begin position="45"/>
        <end position="59"/>
    </location>
</feature>
<accession>A0A7T7L1Z7</accession>
<name>A0A7T7L1Z7_9ACTN</name>
<feature type="region of interest" description="Disordered" evidence="1">
    <location>
        <begin position="28"/>
        <end position="104"/>
    </location>
</feature>
<dbReference type="Pfam" id="PF13384">
    <property type="entry name" value="HTH_23"/>
    <property type="match status" value="1"/>
</dbReference>
<organism evidence="2 3">
    <name type="scientific">Streptomyces liliifuscus</name>
    <dbReference type="NCBI Taxonomy" id="2797636"/>
    <lineage>
        <taxon>Bacteria</taxon>
        <taxon>Bacillati</taxon>
        <taxon>Actinomycetota</taxon>
        <taxon>Actinomycetes</taxon>
        <taxon>Kitasatosporales</taxon>
        <taxon>Streptomycetaceae</taxon>
        <taxon>Streptomyces</taxon>
    </lineage>
</organism>
<feature type="compositionally biased region" description="Low complexity" evidence="1">
    <location>
        <begin position="75"/>
        <end position="93"/>
    </location>
</feature>
<keyword evidence="3" id="KW-1185">Reference proteome</keyword>
<gene>
    <name evidence="2" type="ORF">JEQ17_39980</name>
</gene>
<feature type="compositionally biased region" description="Basic and acidic residues" evidence="1">
    <location>
        <begin position="32"/>
        <end position="43"/>
    </location>
</feature>
<protein>
    <submittedName>
        <fullName evidence="2">HTH domain-containing protein</fullName>
    </submittedName>
</protein>
<evidence type="ECO:0000256" key="1">
    <source>
        <dbReference type="SAM" id="MobiDB-lite"/>
    </source>
</evidence>
<sequence length="181" mass="19412">MTRTDRLTLVRQLKEGGLSQRAIAKRLGVSKDTVRRDFERLAAEAEPDDAPPAEPDDQDAPQVSEGDTEGDAPGDAPQSAPLAQPDQAAAPLPRRMAQAGGPLALPDGFDLRQWPAVRRDLATLAQTGQSPETLVHHAITAVAHHYRQALDRGDIAVGESFTVSHVTLRPLPVARRSEQAG</sequence>
<dbReference type="Proteomes" id="UP000595636">
    <property type="component" value="Chromosome"/>
</dbReference>
<reference evidence="2 3" key="1">
    <citation type="submission" date="2020-12" db="EMBL/GenBank/DDBJ databases">
        <title>A novel species.</title>
        <authorList>
            <person name="Li K."/>
        </authorList>
    </citation>
    <scope>NUCLEOTIDE SEQUENCE [LARGE SCALE GENOMIC DNA]</scope>
    <source>
        <strain evidence="2 3">ZYC-3</strain>
    </source>
</reference>
<evidence type="ECO:0000313" key="2">
    <source>
        <dbReference type="EMBL" id="QQM44979.1"/>
    </source>
</evidence>
<evidence type="ECO:0000313" key="3">
    <source>
        <dbReference type="Proteomes" id="UP000595636"/>
    </source>
</evidence>